<evidence type="ECO:0000313" key="2">
    <source>
        <dbReference type="EMBL" id="KAF9132635.1"/>
    </source>
</evidence>
<comment type="caution">
    <text evidence="2">The sequence shown here is derived from an EMBL/GenBank/DDBJ whole genome shotgun (WGS) entry which is preliminary data.</text>
</comment>
<evidence type="ECO:0000256" key="1">
    <source>
        <dbReference type="SAM" id="MobiDB-lite"/>
    </source>
</evidence>
<sequence length="118" mass="12471">MTTEDSAISYNAVLRCRNTSSTTTCQQLSPSSSPPMSPASSVISESSMSSVDNDSRSDIDDDDSDEEHRSRLQVTYMRPGCIEEHIIKSRTLAAAKVAAATAAVASASASVVSSPMEH</sequence>
<reference evidence="2" key="1">
    <citation type="journal article" date="2020" name="Fungal Divers.">
        <title>Resolving the Mortierellaceae phylogeny through synthesis of multi-gene phylogenetics and phylogenomics.</title>
        <authorList>
            <person name="Vandepol N."/>
            <person name="Liber J."/>
            <person name="Desiro A."/>
            <person name="Na H."/>
            <person name="Kennedy M."/>
            <person name="Barry K."/>
            <person name="Grigoriev I.V."/>
            <person name="Miller A.N."/>
            <person name="O'Donnell K."/>
            <person name="Stajich J.E."/>
            <person name="Bonito G."/>
        </authorList>
    </citation>
    <scope>NUCLEOTIDE SEQUENCE</scope>
    <source>
        <strain evidence="2">NRRL 6426</strain>
    </source>
</reference>
<dbReference type="EMBL" id="JAAAUQ010001828">
    <property type="protein sequence ID" value="KAF9132635.1"/>
    <property type="molecule type" value="Genomic_DNA"/>
</dbReference>
<proteinExistence type="predicted"/>
<feature type="region of interest" description="Disordered" evidence="1">
    <location>
        <begin position="21"/>
        <end position="72"/>
    </location>
</feature>
<feature type="compositionally biased region" description="Low complexity" evidence="1">
    <location>
        <begin position="21"/>
        <end position="31"/>
    </location>
</feature>
<dbReference type="Proteomes" id="UP000748756">
    <property type="component" value="Unassembled WGS sequence"/>
</dbReference>
<keyword evidence="3" id="KW-1185">Reference proteome</keyword>
<organism evidence="2 3">
    <name type="scientific">Linnemannia schmuckeri</name>
    <dbReference type="NCBI Taxonomy" id="64567"/>
    <lineage>
        <taxon>Eukaryota</taxon>
        <taxon>Fungi</taxon>
        <taxon>Fungi incertae sedis</taxon>
        <taxon>Mucoromycota</taxon>
        <taxon>Mortierellomycotina</taxon>
        <taxon>Mortierellomycetes</taxon>
        <taxon>Mortierellales</taxon>
        <taxon>Mortierellaceae</taxon>
        <taxon>Linnemannia</taxon>
    </lineage>
</organism>
<evidence type="ECO:0000313" key="3">
    <source>
        <dbReference type="Proteomes" id="UP000748756"/>
    </source>
</evidence>
<name>A0A9P5V345_9FUNG</name>
<protein>
    <submittedName>
        <fullName evidence="2">Uncharacterized protein</fullName>
    </submittedName>
</protein>
<gene>
    <name evidence="2" type="ORF">BG015_003679</name>
</gene>
<feature type="compositionally biased region" description="Low complexity" evidence="1">
    <location>
        <begin position="38"/>
        <end position="52"/>
    </location>
</feature>
<dbReference type="AlphaFoldDB" id="A0A9P5V345"/>
<accession>A0A9P5V345</accession>